<comment type="caution">
    <text evidence="2">The sequence shown here is derived from an EMBL/GenBank/DDBJ whole genome shotgun (WGS) entry which is preliminary data.</text>
</comment>
<gene>
    <name evidence="2" type="ORF">SAMN05216370_1821</name>
</gene>
<proteinExistence type="predicted"/>
<name>A0AB37Z6F6_9PSED</name>
<dbReference type="AlphaFoldDB" id="A0AB37Z6F6"/>
<reference evidence="2 3" key="1">
    <citation type="submission" date="2016-10" db="EMBL/GenBank/DDBJ databases">
        <authorList>
            <person name="Varghese N."/>
            <person name="Submissions S."/>
        </authorList>
    </citation>
    <scope>NUCLEOTIDE SEQUENCE [LARGE SCALE GENOMIC DNA]</scope>
    <source>
        <strain evidence="2 3">DSM 17833</strain>
    </source>
</reference>
<evidence type="ECO:0000313" key="2">
    <source>
        <dbReference type="EMBL" id="SCW51588.1"/>
    </source>
</evidence>
<evidence type="ECO:0008006" key="4">
    <source>
        <dbReference type="Google" id="ProtNLM"/>
    </source>
</evidence>
<feature type="signal peptide" evidence="1">
    <location>
        <begin position="1"/>
        <end position="28"/>
    </location>
</feature>
<dbReference type="EMBL" id="FMTL01000001">
    <property type="protein sequence ID" value="SCW51588.1"/>
    <property type="molecule type" value="Genomic_DNA"/>
</dbReference>
<feature type="chain" id="PRO_5044220864" description="FAD/FMN-containing dehydrogenase" evidence="1">
    <location>
        <begin position="29"/>
        <end position="165"/>
    </location>
</feature>
<organism evidence="2 3">
    <name type="scientific">Pseudomonas peli</name>
    <dbReference type="NCBI Taxonomy" id="592361"/>
    <lineage>
        <taxon>Bacteria</taxon>
        <taxon>Pseudomonadati</taxon>
        <taxon>Pseudomonadota</taxon>
        <taxon>Gammaproteobacteria</taxon>
        <taxon>Pseudomonadales</taxon>
        <taxon>Pseudomonadaceae</taxon>
        <taxon>Pseudomonas</taxon>
    </lineage>
</organism>
<evidence type="ECO:0000313" key="3">
    <source>
        <dbReference type="Proteomes" id="UP000242418"/>
    </source>
</evidence>
<sequence>MTTYKAGVRTMKAAIALLLCLFSATSMALETGERLAPWTLLDQHDQAYTLDDQLQVLLVARSMDAAKLVDAALQGKPNGYLEQRHTVFLADISRMPSIIGKLFAIPKMRDYNYRVLLDRDARIAPRYPADNASVLWLDLRQGQLQGQRRFTDATELAQALEAVGR</sequence>
<protein>
    <recommendedName>
        <fullName evidence="4">FAD/FMN-containing dehydrogenase</fullName>
    </recommendedName>
</protein>
<keyword evidence="1" id="KW-0732">Signal</keyword>
<dbReference type="Proteomes" id="UP000242418">
    <property type="component" value="Unassembled WGS sequence"/>
</dbReference>
<accession>A0AB37Z6F6</accession>
<keyword evidence="3" id="KW-1185">Reference proteome</keyword>
<evidence type="ECO:0000256" key="1">
    <source>
        <dbReference type="SAM" id="SignalP"/>
    </source>
</evidence>